<keyword evidence="2" id="KW-1185">Reference proteome</keyword>
<evidence type="ECO:0000313" key="1">
    <source>
        <dbReference type="EMBL" id="QEN09880.1"/>
    </source>
</evidence>
<protein>
    <submittedName>
        <fullName evidence="1">NGG1p interacting factor NIF3</fullName>
    </submittedName>
</protein>
<dbReference type="KEGG" id="ock:EXM22_07565"/>
<accession>A0A5C1QSC0</accession>
<sequence>MKGMYKLVFFVPSEGKEKLKNALFDAGAGALGNYSRCCWECEGRGQFLPGRGSQPVIGLENELEILNEFRVEMLVPEELVSICIDTLRANHPYEEPAFEFTKVFISESELEGQEWL</sequence>
<proteinExistence type="predicted"/>
<evidence type="ECO:0000313" key="2">
    <source>
        <dbReference type="Proteomes" id="UP000324209"/>
    </source>
</evidence>
<dbReference type="Gene3D" id="3.30.70.120">
    <property type="match status" value="1"/>
</dbReference>
<dbReference type="OrthoDB" id="1690807at2"/>
<dbReference type="Proteomes" id="UP000324209">
    <property type="component" value="Chromosome"/>
</dbReference>
<dbReference type="EMBL" id="CP036150">
    <property type="protein sequence ID" value="QEN09880.1"/>
    <property type="molecule type" value="Genomic_DNA"/>
</dbReference>
<dbReference type="AlphaFoldDB" id="A0A5C1QSC0"/>
<dbReference type="PANTHER" id="PTHR41774:SF1">
    <property type="entry name" value="NGG1P INTERACTING FACTOR NIF3"/>
    <property type="match status" value="1"/>
</dbReference>
<organism evidence="1 2">
    <name type="scientific">Oceanispirochaeta crateris</name>
    <dbReference type="NCBI Taxonomy" id="2518645"/>
    <lineage>
        <taxon>Bacteria</taxon>
        <taxon>Pseudomonadati</taxon>
        <taxon>Spirochaetota</taxon>
        <taxon>Spirochaetia</taxon>
        <taxon>Spirochaetales</taxon>
        <taxon>Spirochaetaceae</taxon>
        <taxon>Oceanispirochaeta</taxon>
    </lineage>
</organism>
<gene>
    <name evidence="1" type="ORF">EXM22_07565</name>
</gene>
<dbReference type="SUPFAM" id="SSF102705">
    <property type="entry name" value="NIF3 (NGG1p interacting factor 3)-like"/>
    <property type="match status" value="1"/>
</dbReference>
<dbReference type="PANTHER" id="PTHR41774">
    <property type="match status" value="1"/>
</dbReference>
<reference evidence="1 2" key="1">
    <citation type="submission" date="2019-02" db="EMBL/GenBank/DDBJ databases">
        <title>Complete Genome Sequence and Methylome Analysis of free living Spirochaetas.</title>
        <authorList>
            <person name="Fomenkov A."/>
            <person name="Dubinina G."/>
            <person name="Leshcheva N."/>
            <person name="Mikheeva N."/>
            <person name="Grabovich M."/>
            <person name="Vincze T."/>
            <person name="Roberts R.J."/>
        </authorList>
    </citation>
    <scope>NUCLEOTIDE SEQUENCE [LARGE SCALE GENOMIC DNA]</scope>
    <source>
        <strain evidence="1 2">K2</strain>
    </source>
</reference>
<dbReference type="InterPro" id="IPR036069">
    <property type="entry name" value="DUF34/NIF3_sf"/>
</dbReference>
<dbReference type="InterPro" id="IPR015867">
    <property type="entry name" value="N-reg_PII/ATP_PRibTrfase_C"/>
</dbReference>
<name>A0A5C1QSC0_9SPIO</name>